<reference evidence="12 13" key="1">
    <citation type="submission" date="2016-12" db="EMBL/GenBank/DDBJ databases">
        <authorList>
            <person name="Song W.-J."/>
            <person name="Kurnit D.M."/>
        </authorList>
    </citation>
    <scope>NUCLEOTIDE SEQUENCE [LARGE SCALE GENOMIC DNA]</scope>
    <source>
        <strain evidence="12 13">DSM 19599</strain>
    </source>
</reference>
<dbReference type="EC" id="3.6.1.66" evidence="10"/>
<dbReference type="Pfam" id="PF01725">
    <property type="entry name" value="Ham1p_like"/>
    <property type="match status" value="1"/>
</dbReference>
<accession>A0A1M7ZJL5</accession>
<dbReference type="HAMAP" id="MF_01405">
    <property type="entry name" value="Non_canon_purine_NTPase"/>
    <property type="match status" value="1"/>
</dbReference>
<evidence type="ECO:0000256" key="1">
    <source>
        <dbReference type="ARBA" id="ARBA00008023"/>
    </source>
</evidence>
<dbReference type="GO" id="GO:0036222">
    <property type="term" value="F:XTP diphosphatase activity"/>
    <property type="evidence" value="ECO:0007669"/>
    <property type="project" value="UniProtKB-UniRule"/>
</dbReference>
<dbReference type="GO" id="GO:0036220">
    <property type="term" value="F:ITP diphosphatase activity"/>
    <property type="evidence" value="ECO:0007669"/>
    <property type="project" value="UniProtKB-UniRule"/>
</dbReference>
<dbReference type="CDD" id="cd00515">
    <property type="entry name" value="HAM1"/>
    <property type="match status" value="1"/>
</dbReference>
<keyword evidence="6 10" id="KW-0460">Magnesium</keyword>
<dbReference type="PANTHER" id="PTHR11067:SF9">
    <property type="entry name" value="INOSINE TRIPHOSPHATE PYROPHOSPHATASE"/>
    <property type="match status" value="1"/>
</dbReference>
<proteinExistence type="inferred from homology"/>
<evidence type="ECO:0000313" key="13">
    <source>
        <dbReference type="Proteomes" id="UP000186406"/>
    </source>
</evidence>
<evidence type="ECO:0000313" key="12">
    <source>
        <dbReference type="EMBL" id="SHO65083.1"/>
    </source>
</evidence>
<feature type="binding site" evidence="10">
    <location>
        <position position="187"/>
    </location>
    <ligand>
        <name>substrate</name>
    </ligand>
</feature>
<dbReference type="RefSeq" id="WP_210215422.1">
    <property type="nucleotide sequence ID" value="NZ_FRXO01000003.1"/>
</dbReference>
<keyword evidence="3 10" id="KW-0479">Metal-binding</keyword>
<dbReference type="GO" id="GO:0046872">
    <property type="term" value="F:metal ion binding"/>
    <property type="evidence" value="ECO:0007669"/>
    <property type="project" value="UniProtKB-KW"/>
</dbReference>
<keyword evidence="4 10" id="KW-0547">Nucleotide-binding</keyword>
<feature type="active site" description="Proton acceptor" evidence="10">
    <location>
        <position position="78"/>
    </location>
</feature>
<dbReference type="InterPro" id="IPR002637">
    <property type="entry name" value="RdgB/HAM1"/>
</dbReference>
<dbReference type="GO" id="GO:0000166">
    <property type="term" value="F:nucleotide binding"/>
    <property type="evidence" value="ECO:0007669"/>
    <property type="project" value="UniProtKB-KW"/>
</dbReference>
<comment type="subunit">
    <text evidence="2 10">Homodimer.</text>
</comment>
<dbReference type="FunFam" id="3.90.950.10:FF:000001">
    <property type="entry name" value="dITP/XTP pyrophosphatase"/>
    <property type="match status" value="1"/>
</dbReference>
<evidence type="ECO:0000256" key="8">
    <source>
        <dbReference type="ARBA" id="ARBA00051875"/>
    </source>
</evidence>
<dbReference type="SUPFAM" id="SSF52972">
    <property type="entry name" value="ITPase-like"/>
    <property type="match status" value="1"/>
</dbReference>
<dbReference type="GO" id="GO:0009117">
    <property type="term" value="P:nucleotide metabolic process"/>
    <property type="evidence" value="ECO:0007669"/>
    <property type="project" value="UniProtKB-KW"/>
</dbReference>
<evidence type="ECO:0000256" key="3">
    <source>
        <dbReference type="ARBA" id="ARBA00022723"/>
    </source>
</evidence>
<evidence type="ECO:0000256" key="6">
    <source>
        <dbReference type="ARBA" id="ARBA00022842"/>
    </source>
</evidence>
<dbReference type="STRING" id="1123029.SAMN02745172_01964"/>
<feature type="binding site" evidence="10">
    <location>
        <position position="78"/>
    </location>
    <ligand>
        <name>Mg(2+)</name>
        <dbReference type="ChEBI" id="CHEBI:18420"/>
    </ligand>
</feature>
<dbReference type="GO" id="GO:0005829">
    <property type="term" value="C:cytosol"/>
    <property type="evidence" value="ECO:0007669"/>
    <property type="project" value="TreeGrafter"/>
</dbReference>
<keyword evidence="7 10" id="KW-0546">Nucleotide metabolism</keyword>
<dbReference type="InterPro" id="IPR020922">
    <property type="entry name" value="dITP/XTP_pyrophosphatase"/>
</dbReference>
<comment type="catalytic activity">
    <reaction evidence="9 10">
        <text>XTP + H2O = XMP + diphosphate + H(+)</text>
        <dbReference type="Rhea" id="RHEA:28610"/>
        <dbReference type="ChEBI" id="CHEBI:15377"/>
        <dbReference type="ChEBI" id="CHEBI:15378"/>
        <dbReference type="ChEBI" id="CHEBI:33019"/>
        <dbReference type="ChEBI" id="CHEBI:57464"/>
        <dbReference type="ChEBI" id="CHEBI:61314"/>
        <dbReference type="EC" id="3.6.1.66"/>
    </reaction>
</comment>
<comment type="function">
    <text evidence="10">Pyrophosphatase that catalyzes the hydrolysis of nucleoside triphosphates to their monophosphate derivatives, with a high preference for the non-canonical purine nucleotides XTP (xanthosine triphosphate), dITP (deoxyinosine triphosphate) and ITP. Seems to function as a house-cleaning enzyme that removes non-canonical purine nucleotides from the nucleotide pool, thus preventing their incorporation into DNA/RNA and avoiding chromosomal lesions.</text>
</comment>
<evidence type="ECO:0000256" key="10">
    <source>
        <dbReference type="HAMAP-Rule" id="MF_01405"/>
    </source>
</evidence>
<keyword evidence="5 10" id="KW-0378">Hydrolase</keyword>
<keyword evidence="13" id="KW-1185">Reference proteome</keyword>
<dbReference type="Gene3D" id="3.90.950.10">
    <property type="match status" value="1"/>
</dbReference>
<sequence>MTQPARRLSEPRLVVATHNKGKLAEIGFLVAPFGIETVSAGALGLPEPDETETTFEGNARLKAVAAATASGLPALADDSGLAVDALDGAPGIYSARWAGPDKDFARAMRNVEEKLQAAGAVTPEARRAKFVAALCLAWPDGHIETFVGEVHGTLVWPPRGERGFGYDPMFLPDGHDRTFGEMSSEEKHGLDADGGGLSHRARAFRLFADACLKA</sequence>
<evidence type="ECO:0000256" key="5">
    <source>
        <dbReference type="ARBA" id="ARBA00022801"/>
    </source>
</evidence>
<protein>
    <recommendedName>
        <fullName evidence="10">dITP/XTP pyrophosphatase</fullName>
        <ecNumber evidence="10">3.6.1.66</ecNumber>
    </recommendedName>
    <alternativeName>
        <fullName evidence="10">Non-canonical purine NTP pyrophosphatase</fullName>
    </alternativeName>
    <alternativeName>
        <fullName evidence="10">Non-standard purine NTP pyrophosphatase</fullName>
    </alternativeName>
    <alternativeName>
        <fullName evidence="10">Nucleoside-triphosphate diphosphatase</fullName>
    </alternativeName>
    <alternativeName>
        <fullName evidence="10">Nucleoside-triphosphate pyrophosphatase</fullName>
        <shortName evidence="10">NTPase</shortName>
    </alternativeName>
</protein>
<feature type="binding site" evidence="10">
    <location>
        <position position="49"/>
    </location>
    <ligand>
        <name>Mg(2+)</name>
        <dbReference type="ChEBI" id="CHEBI:18420"/>
    </ligand>
</feature>
<name>A0A1M7ZJL5_9HYPH</name>
<feature type="binding site" evidence="10">
    <location>
        <begin position="199"/>
        <end position="200"/>
    </location>
    <ligand>
        <name>substrate</name>
    </ligand>
</feature>
<dbReference type="NCBIfam" id="TIGR00042">
    <property type="entry name" value="RdgB/HAM1 family non-canonical purine NTP pyrophosphatase"/>
    <property type="match status" value="1"/>
</dbReference>
<comment type="catalytic activity">
    <reaction evidence="10">
        <text>ITP + H2O = IMP + diphosphate + H(+)</text>
        <dbReference type="Rhea" id="RHEA:29399"/>
        <dbReference type="ChEBI" id="CHEBI:15377"/>
        <dbReference type="ChEBI" id="CHEBI:15378"/>
        <dbReference type="ChEBI" id="CHEBI:33019"/>
        <dbReference type="ChEBI" id="CHEBI:58053"/>
        <dbReference type="ChEBI" id="CHEBI:61402"/>
        <dbReference type="EC" id="3.6.1.66"/>
    </reaction>
</comment>
<feature type="binding site" evidence="10">
    <location>
        <begin position="17"/>
        <end position="22"/>
    </location>
    <ligand>
        <name>substrate</name>
    </ligand>
</feature>
<dbReference type="EMBL" id="FRXO01000003">
    <property type="protein sequence ID" value="SHO65083.1"/>
    <property type="molecule type" value="Genomic_DNA"/>
</dbReference>
<comment type="catalytic activity">
    <reaction evidence="8 10">
        <text>dITP + H2O = dIMP + diphosphate + H(+)</text>
        <dbReference type="Rhea" id="RHEA:28342"/>
        <dbReference type="ChEBI" id="CHEBI:15377"/>
        <dbReference type="ChEBI" id="CHEBI:15378"/>
        <dbReference type="ChEBI" id="CHEBI:33019"/>
        <dbReference type="ChEBI" id="CHEBI:61194"/>
        <dbReference type="ChEBI" id="CHEBI:61382"/>
        <dbReference type="EC" id="3.6.1.66"/>
    </reaction>
</comment>
<evidence type="ECO:0000256" key="7">
    <source>
        <dbReference type="ARBA" id="ARBA00023080"/>
    </source>
</evidence>
<dbReference type="GO" id="GO:0017111">
    <property type="term" value="F:ribonucleoside triphosphate phosphatase activity"/>
    <property type="evidence" value="ECO:0007669"/>
    <property type="project" value="InterPro"/>
</dbReference>
<dbReference type="AlphaFoldDB" id="A0A1M7ZJL5"/>
<dbReference type="Proteomes" id="UP000186406">
    <property type="component" value="Unassembled WGS sequence"/>
</dbReference>
<dbReference type="PANTHER" id="PTHR11067">
    <property type="entry name" value="INOSINE TRIPHOSPHATE PYROPHOSPHATASE/HAM1 PROTEIN"/>
    <property type="match status" value="1"/>
</dbReference>
<comment type="cofactor">
    <cofactor evidence="10">
        <name>Mg(2+)</name>
        <dbReference type="ChEBI" id="CHEBI:18420"/>
    </cofactor>
    <text evidence="10">Binds 1 Mg(2+) ion per subunit.</text>
</comment>
<gene>
    <name evidence="12" type="ORF">SAMN02745172_01964</name>
</gene>
<feature type="binding site" evidence="10">
    <location>
        <position position="79"/>
    </location>
    <ligand>
        <name>substrate</name>
    </ligand>
</feature>
<evidence type="ECO:0000256" key="4">
    <source>
        <dbReference type="ARBA" id="ARBA00022741"/>
    </source>
</evidence>
<dbReference type="GO" id="GO:0009146">
    <property type="term" value="P:purine nucleoside triphosphate catabolic process"/>
    <property type="evidence" value="ECO:0007669"/>
    <property type="project" value="UniProtKB-UniRule"/>
</dbReference>
<feature type="binding site" evidence="10">
    <location>
        <begin position="164"/>
        <end position="167"/>
    </location>
    <ligand>
        <name>substrate</name>
    </ligand>
</feature>
<comment type="similarity">
    <text evidence="1 10 11">Belongs to the HAM1 NTPase family.</text>
</comment>
<evidence type="ECO:0000256" key="2">
    <source>
        <dbReference type="ARBA" id="ARBA00011738"/>
    </source>
</evidence>
<dbReference type="InterPro" id="IPR029001">
    <property type="entry name" value="ITPase-like_fam"/>
</dbReference>
<dbReference type="GO" id="GO:0035870">
    <property type="term" value="F:dITP diphosphatase activity"/>
    <property type="evidence" value="ECO:0007669"/>
    <property type="project" value="UniProtKB-UniRule"/>
</dbReference>
<organism evidence="12 13">
    <name type="scientific">Pseudoxanthobacter soli DSM 19599</name>
    <dbReference type="NCBI Taxonomy" id="1123029"/>
    <lineage>
        <taxon>Bacteria</taxon>
        <taxon>Pseudomonadati</taxon>
        <taxon>Pseudomonadota</taxon>
        <taxon>Alphaproteobacteria</taxon>
        <taxon>Hyphomicrobiales</taxon>
        <taxon>Segnochrobactraceae</taxon>
        <taxon>Pseudoxanthobacter</taxon>
    </lineage>
</organism>
<evidence type="ECO:0000256" key="11">
    <source>
        <dbReference type="RuleBase" id="RU003781"/>
    </source>
</evidence>
<evidence type="ECO:0000256" key="9">
    <source>
        <dbReference type="ARBA" id="ARBA00052017"/>
    </source>
</evidence>